<reference evidence="2 3" key="1">
    <citation type="journal article" date="2015" name="Nature">
        <title>rRNA introns, odd ribosomes, and small enigmatic genomes across a large radiation of phyla.</title>
        <authorList>
            <person name="Brown C.T."/>
            <person name="Hug L.A."/>
            <person name="Thomas B.C."/>
            <person name="Sharon I."/>
            <person name="Castelle C.J."/>
            <person name="Singh A."/>
            <person name="Wilkins M.J."/>
            <person name="Williams K.H."/>
            <person name="Banfield J.F."/>
        </authorList>
    </citation>
    <scope>NUCLEOTIDE SEQUENCE [LARGE SCALE GENOMIC DNA]</scope>
</reference>
<dbReference type="AlphaFoldDB" id="A0A0G0QTT4"/>
<comment type="caution">
    <text evidence="2">The sequence shown here is derived from an EMBL/GenBank/DDBJ whole genome shotgun (WGS) entry which is preliminary data.</text>
</comment>
<evidence type="ECO:0000313" key="3">
    <source>
        <dbReference type="Proteomes" id="UP000034048"/>
    </source>
</evidence>
<dbReference type="Proteomes" id="UP000034048">
    <property type="component" value="Unassembled WGS sequence"/>
</dbReference>
<keyword evidence="1" id="KW-0812">Transmembrane</keyword>
<name>A0A0G0QTT4_9BACT</name>
<evidence type="ECO:0000313" key="2">
    <source>
        <dbReference type="EMBL" id="KKR13765.1"/>
    </source>
</evidence>
<keyword evidence="1" id="KW-0472">Membrane</keyword>
<organism evidence="2 3">
    <name type="scientific">Candidatus Falkowbacteria bacterium GW2011_GWA2_39_24</name>
    <dbReference type="NCBI Taxonomy" id="1618634"/>
    <lineage>
        <taxon>Bacteria</taxon>
        <taxon>Candidatus Falkowiibacteriota</taxon>
    </lineage>
</organism>
<feature type="transmembrane region" description="Helical" evidence="1">
    <location>
        <begin position="20"/>
        <end position="42"/>
    </location>
</feature>
<proteinExistence type="predicted"/>
<sequence length="291" mass="34227">MENFFLELFSLPPSEALYRIMFWYFGWLPIAILYVAGAVFLFRKVQRIKWFHTQKFIVLAIDVPENNEQSLRAVENLFTYLAGAHKNLNLIESWWDGVFQLSFSMEIVGIDGYIQYLVHTPAHFKHLIETAIYANYPDAEITEVEDYTIDMPSRFPDEEYDCWGTEFILSRPDMLPILRYKEFEHQFGRPETQYKDPLASLMDLYSSLGPGEQCWYQIIVIPTGFDWIKKGDELVAKIAGIKKLTKKSLMERAMEPVSMVGGNLRLRKNKLKVFRKKYPRWVLKSKSAWFT</sequence>
<keyword evidence="1" id="KW-1133">Transmembrane helix</keyword>
<accession>A0A0G0QTT4</accession>
<dbReference type="EMBL" id="LBWS01000038">
    <property type="protein sequence ID" value="KKR13765.1"/>
    <property type="molecule type" value="Genomic_DNA"/>
</dbReference>
<gene>
    <name evidence="2" type="ORF">UT42_C0038G0003</name>
</gene>
<evidence type="ECO:0000256" key="1">
    <source>
        <dbReference type="SAM" id="Phobius"/>
    </source>
</evidence>
<protein>
    <submittedName>
        <fullName evidence="2">Uncharacterized protein</fullName>
    </submittedName>
</protein>